<evidence type="ECO:0000313" key="6">
    <source>
        <dbReference type="EMBL" id="GMK55257.1"/>
    </source>
</evidence>
<evidence type="ECO:0000256" key="1">
    <source>
        <dbReference type="ARBA" id="ARBA00006271"/>
    </source>
</evidence>
<dbReference type="SUPFAM" id="SSF52540">
    <property type="entry name" value="P-loop containing nucleoside triphosphate hydrolases"/>
    <property type="match status" value="1"/>
</dbReference>
<dbReference type="InterPro" id="IPR000432">
    <property type="entry name" value="DNA_mismatch_repair_MutS_C"/>
</dbReference>
<dbReference type="SMART" id="SM00534">
    <property type="entry name" value="MUTSac"/>
    <property type="match status" value="1"/>
</dbReference>
<evidence type="ECO:0000256" key="4">
    <source>
        <dbReference type="ARBA" id="ARBA00023125"/>
    </source>
</evidence>
<protein>
    <recommendedName>
        <fullName evidence="5">DNA mismatch repair proteins mutS family domain-containing protein</fullName>
    </recommendedName>
</protein>
<keyword evidence="4" id="KW-0238">DNA-binding</keyword>
<dbReference type="GO" id="GO:0007131">
    <property type="term" value="P:reciprocal meiotic recombination"/>
    <property type="evidence" value="ECO:0007669"/>
    <property type="project" value="TreeGrafter"/>
</dbReference>
<dbReference type="GO" id="GO:0005524">
    <property type="term" value="F:ATP binding"/>
    <property type="evidence" value="ECO:0007669"/>
    <property type="project" value="UniProtKB-KW"/>
</dbReference>
<reference evidence="6" key="1">
    <citation type="journal article" date="2023" name="BMC Genomics">
        <title>Chromosome-level genome assemblies of Cutaneotrichosporon spp. (Trichosporonales, Basidiomycota) reveal imbalanced evolution between nucleotide sequences and chromosome synteny.</title>
        <authorList>
            <person name="Kobayashi Y."/>
            <person name="Kayamori A."/>
            <person name="Aoki K."/>
            <person name="Shiwa Y."/>
            <person name="Matsutani M."/>
            <person name="Fujita N."/>
            <person name="Sugita T."/>
            <person name="Iwasaki W."/>
            <person name="Tanaka N."/>
            <person name="Takashima M."/>
        </authorList>
    </citation>
    <scope>NUCLEOTIDE SEQUENCE</scope>
    <source>
        <strain evidence="6">HIS016</strain>
    </source>
</reference>
<organism evidence="6 7">
    <name type="scientific">Cutaneotrichosporon spelunceum</name>
    <dbReference type="NCBI Taxonomy" id="1672016"/>
    <lineage>
        <taxon>Eukaryota</taxon>
        <taxon>Fungi</taxon>
        <taxon>Dikarya</taxon>
        <taxon>Basidiomycota</taxon>
        <taxon>Agaricomycotina</taxon>
        <taxon>Tremellomycetes</taxon>
        <taxon>Trichosporonales</taxon>
        <taxon>Trichosporonaceae</taxon>
        <taxon>Cutaneotrichosporon</taxon>
    </lineage>
</organism>
<evidence type="ECO:0000259" key="5">
    <source>
        <dbReference type="PROSITE" id="PS00486"/>
    </source>
</evidence>
<dbReference type="PANTHER" id="PTHR11361:SF21">
    <property type="entry name" value="MUTS PROTEIN HOMOLOG 4"/>
    <property type="match status" value="1"/>
</dbReference>
<dbReference type="InterPro" id="IPR027417">
    <property type="entry name" value="P-loop_NTPase"/>
</dbReference>
<evidence type="ECO:0000256" key="2">
    <source>
        <dbReference type="ARBA" id="ARBA00022741"/>
    </source>
</evidence>
<dbReference type="GO" id="GO:0030983">
    <property type="term" value="F:mismatched DNA binding"/>
    <property type="evidence" value="ECO:0007669"/>
    <property type="project" value="InterPro"/>
</dbReference>
<dbReference type="AlphaFoldDB" id="A0AAD3TRP2"/>
<comment type="caution">
    <text evidence="6">The sequence shown here is derived from an EMBL/GenBank/DDBJ whole genome shotgun (WGS) entry which is preliminary data.</text>
</comment>
<dbReference type="GO" id="GO:0005634">
    <property type="term" value="C:nucleus"/>
    <property type="evidence" value="ECO:0007669"/>
    <property type="project" value="TreeGrafter"/>
</dbReference>
<accession>A0AAD3TRP2</accession>
<sequence>MQKSLSTFAAEMATSAMILRMASSRSLVLVDELGRGTSPIEGIGLSQAIAEKLIDTECFTFFATHFHELSLTLCTTPGVRNLYLQVQRNSHMAETNEFATTFHYKVQNGKCRDERYGLELAKLAALPADVLETAWEVSTKLMDMQDTNRNETLARAMANRRKAILELRPELVNVLETARSDDPLTIEYLRQKQKSLLNTLQKALRIEQETSASDSEEETITAANS</sequence>
<reference evidence="6" key="2">
    <citation type="submission" date="2023-06" db="EMBL/GenBank/DDBJ databases">
        <authorList>
            <person name="Kobayashi Y."/>
            <person name="Kayamori A."/>
            <person name="Aoki K."/>
            <person name="Shiwa Y."/>
            <person name="Fujita N."/>
            <person name="Sugita T."/>
            <person name="Iwasaki W."/>
            <person name="Tanaka N."/>
            <person name="Takashima M."/>
        </authorList>
    </citation>
    <scope>NUCLEOTIDE SEQUENCE</scope>
    <source>
        <strain evidence="6">HIS016</strain>
    </source>
</reference>
<feature type="domain" description="DNA mismatch repair proteins mutS family" evidence="5">
    <location>
        <begin position="26"/>
        <end position="42"/>
    </location>
</feature>
<name>A0AAD3TRP2_9TREE</name>
<evidence type="ECO:0000256" key="3">
    <source>
        <dbReference type="ARBA" id="ARBA00022840"/>
    </source>
</evidence>
<dbReference type="PANTHER" id="PTHR11361">
    <property type="entry name" value="DNA MISMATCH REPAIR PROTEIN MUTS FAMILY MEMBER"/>
    <property type="match status" value="1"/>
</dbReference>
<dbReference type="EMBL" id="BTCM01000002">
    <property type="protein sequence ID" value="GMK55257.1"/>
    <property type="molecule type" value="Genomic_DNA"/>
</dbReference>
<dbReference type="PROSITE" id="PS00486">
    <property type="entry name" value="DNA_MISMATCH_REPAIR_2"/>
    <property type="match status" value="1"/>
</dbReference>
<dbReference type="GO" id="GO:0006298">
    <property type="term" value="P:mismatch repair"/>
    <property type="evidence" value="ECO:0007669"/>
    <property type="project" value="InterPro"/>
</dbReference>
<dbReference type="GO" id="GO:0140664">
    <property type="term" value="F:ATP-dependent DNA damage sensor activity"/>
    <property type="evidence" value="ECO:0007669"/>
    <property type="project" value="InterPro"/>
</dbReference>
<dbReference type="Pfam" id="PF00488">
    <property type="entry name" value="MutS_V"/>
    <property type="match status" value="1"/>
</dbReference>
<keyword evidence="7" id="KW-1185">Reference proteome</keyword>
<dbReference type="InterPro" id="IPR045076">
    <property type="entry name" value="MutS"/>
</dbReference>
<keyword evidence="3" id="KW-0067">ATP-binding</keyword>
<proteinExistence type="inferred from homology"/>
<evidence type="ECO:0000313" key="7">
    <source>
        <dbReference type="Proteomes" id="UP001222932"/>
    </source>
</evidence>
<dbReference type="Proteomes" id="UP001222932">
    <property type="component" value="Unassembled WGS sequence"/>
</dbReference>
<gene>
    <name evidence="6" type="primary">MSH4</name>
    <name evidence="6" type="ORF">CspeluHIS016_0203130</name>
</gene>
<dbReference type="Gene3D" id="3.40.50.300">
    <property type="entry name" value="P-loop containing nucleotide triphosphate hydrolases"/>
    <property type="match status" value="1"/>
</dbReference>
<keyword evidence="2" id="KW-0547">Nucleotide-binding</keyword>
<comment type="similarity">
    <text evidence="1">Belongs to the DNA mismatch repair MutS family.</text>
</comment>